<gene>
    <name evidence="5" type="ORF">P171DRAFT_454721</name>
</gene>
<reference evidence="5" key="1">
    <citation type="journal article" date="2020" name="Stud. Mycol.">
        <title>101 Dothideomycetes genomes: a test case for predicting lifestyles and emergence of pathogens.</title>
        <authorList>
            <person name="Haridas S."/>
            <person name="Albert R."/>
            <person name="Binder M."/>
            <person name="Bloem J."/>
            <person name="Labutti K."/>
            <person name="Salamov A."/>
            <person name="Andreopoulos B."/>
            <person name="Baker S."/>
            <person name="Barry K."/>
            <person name="Bills G."/>
            <person name="Bluhm B."/>
            <person name="Cannon C."/>
            <person name="Castanera R."/>
            <person name="Culley D."/>
            <person name="Daum C."/>
            <person name="Ezra D."/>
            <person name="Gonzalez J."/>
            <person name="Henrissat B."/>
            <person name="Kuo A."/>
            <person name="Liang C."/>
            <person name="Lipzen A."/>
            <person name="Lutzoni F."/>
            <person name="Magnuson J."/>
            <person name="Mondo S."/>
            <person name="Nolan M."/>
            <person name="Ohm R."/>
            <person name="Pangilinan J."/>
            <person name="Park H.-J."/>
            <person name="Ramirez L."/>
            <person name="Alfaro M."/>
            <person name="Sun H."/>
            <person name="Tritt A."/>
            <person name="Yoshinaga Y."/>
            <person name="Zwiers L.-H."/>
            <person name="Turgeon B."/>
            <person name="Goodwin S."/>
            <person name="Spatafora J."/>
            <person name="Crous P."/>
            <person name="Grigoriev I."/>
        </authorList>
    </citation>
    <scope>NUCLEOTIDE SEQUENCE</scope>
    <source>
        <strain evidence="5">CBS 690.94</strain>
    </source>
</reference>
<evidence type="ECO:0000256" key="1">
    <source>
        <dbReference type="ARBA" id="ARBA00022857"/>
    </source>
</evidence>
<keyword evidence="6" id="KW-1185">Reference proteome</keyword>
<comment type="caution">
    <text evidence="5">The sequence shown here is derived from an EMBL/GenBank/DDBJ whole genome shotgun (WGS) entry which is preliminary data.</text>
</comment>
<evidence type="ECO:0000256" key="2">
    <source>
        <dbReference type="ARBA" id="ARBA00023002"/>
    </source>
</evidence>
<dbReference type="PANTHER" id="PTHR47706:SF9">
    <property type="entry name" value="NMRA-LIKE DOMAIN-CONTAINING PROTEIN-RELATED"/>
    <property type="match status" value="1"/>
</dbReference>
<name>A0A9P4PLF2_9PLEO</name>
<dbReference type="EMBL" id="MU001500">
    <property type="protein sequence ID" value="KAF2445064.1"/>
    <property type="molecule type" value="Genomic_DNA"/>
</dbReference>
<evidence type="ECO:0000256" key="3">
    <source>
        <dbReference type="SAM" id="MobiDB-lite"/>
    </source>
</evidence>
<dbReference type="GO" id="GO:0016491">
    <property type="term" value="F:oxidoreductase activity"/>
    <property type="evidence" value="ECO:0007669"/>
    <property type="project" value="UniProtKB-KW"/>
</dbReference>
<dbReference type="InterPro" id="IPR008030">
    <property type="entry name" value="NmrA-like"/>
</dbReference>
<evidence type="ECO:0000259" key="4">
    <source>
        <dbReference type="Pfam" id="PF05368"/>
    </source>
</evidence>
<dbReference type="SUPFAM" id="SSF51735">
    <property type="entry name" value="NAD(P)-binding Rossmann-fold domains"/>
    <property type="match status" value="1"/>
</dbReference>
<feature type="domain" description="NmrA-like" evidence="4">
    <location>
        <begin position="2"/>
        <end position="244"/>
    </location>
</feature>
<dbReference type="InterPro" id="IPR051609">
    <property type="entry name" value="NmrA/Isoflavone_reductase-like"/>
</dbReference>
<dbReference type="AlphaFoldDB" id="A0A9P4PLF2"/>
<protein>
    <submittedName>
        <fullName evidence="5">NAD(P)-binding protein</fullName>
    </submittedName>
</protein>
<dbReference type="PANTHER" id="PTHR47706">
    <property type="entry name" value="NMRA-LIKE FAMILY PROTEIN"/>
    <property type="match status" value="1"/>
</dbReference>
<keyword evidence="1" id="KW-0521">NADP</keyword>
<sequence>MLVLIAGITGHVGHHLARHAIAKGLTVRGLGRSPAKLDPTIKLESFIQTATYYDIPALDAAVAGVDAIIVAYMGTPELQVDGHLLLLRAAERAGVHIFHTSTWTFDFRKTKFLEHESYDPFVAFARIAELTSPIKPIYVMTGVLAEVLFSLEGRADFSPKSGGVFDPVEKCFEYYGTGDEKYQWTTEQDAAKFSIELIMSEEARSGKGGFFSAWSGEHSVKEIAEVYEKVQGKPISLKNMGTVEDLEKKALADRAQGTPAGFWGYIGAFYQLFTINGRWVHCIKRRVAWTRGRIQFVKFFIISYTGTTISSEATKDGPSRSRCAYEASTKQNNSI</sequence>
<dbReference type="InterPro" id="IPR036291">
    <property type="entry name" value="NAD(P)-bd_dom_sf"/>
</dbReference>
<keyword evidence="2" id="KW-0560">Oxidoreductase</keyword>
<evidence type="ECO:0000313" key="5">
    <source>
        <dbReference type="EMBL" id="KAF2445064.1"/>
    </source>
</evidence>
<organism evidence="5 6">
    <name type="scientific">Karstenula rhodostoma CBS 690.94</name>
    <dbReference type="NCBI Taxonomy" id="1392251"/>
    <lineage>
        <taxon>Eukaryota</taxon>
        <taxon>Fungi</taxon>
        <taxon>Dikarya</taxon>
        <taxon>Ascomycota</taxon>
        <taxon>Pezizomycotina</taxon>
        <taxon>Dothideomycetes</taxon>
        <taxon>Pleosporomycetidae</taxon>
        <taxon>Pleosporales</taxon>
        <taxon>Massarineae</taxon>
        <taxon>Didymosphaeriaceae</taxon>
        <taxon>Karstenula</taxon>
    </lineage>
</organism>
<dbReference type="Pfam" id="PF05368">
    <property type="entry name" value="NmrA"/>
    <property type="match status" value="1"/>
</dbReference>
<proteinExistence type="predicted"/>
<feature type="region of interest" description="Disordered" evidence="3">
    <location>
        <begin position="312"/>
        <end position="335"/>
    </location>
</feature>
<dbReference type="Proteomes" id="UP000799764">
    <property type="component" value="Unassembled WGS sequence"/>
</dbReference>
<accession>A0A9P4PLF2</accession>
<dbReference type="OrthoDB" id="419598at2759"/>
<evidence type="ECO:0000313" key="6">
    <source>
        <dbReference type="Proteomes" id="UP000799764"/>
    </source>
</evidence>
<dbReference type="Gene3D" id="3.40.50.720">
    <property type="entry name" value="NAD(P)-binding Rossmann-like Domain"/>
    <property type="match status" value="1"/>
</dbReference>